<keyword evidence="2" id="KW-1185">Reference proteome</keyword>
<dbReference type="EMBL" id="BQNB010015998">
    <property type="protein sequence ID" value="GJT46598.1"/>
    <property type="molecule type" value="Genomic_DNA"/>
</dbReference>
<gene>
    <name evidence="1" type="ORF">Tco_0955313</name>
</gene>
<protein>
    <recommendedName>
        <fullName evidence="3">Retrotransposon gag domain-containing protein</fullName>
    </recommendedName>
</protein>
<name>A0ABQ5E6Z5_9ASTR</name>
<reference evidence="1" key="1">
    <citation type="journal article" date="2022" name="Int. J. Mol. Sci.">
        <title>Draft Genome of Tanacetum Coccineum: Genomic Comparison of Closely Related Tanacetum-Family Plants.</title>
        <authorList>
            <person name="Yamashiro T."/>
            <person name="Shiraishi A."/>
            <person name="Nakayama K."/>
            <person name="Satake H."/>
        </authorList>
    </citation>
    <scope>NUCLEOTIDE SEQUENCE</scope>
</reference>
<comment type="caution">
    <text evidence="1">The sequence shown here is derived from an EMBL/GenBank/DDBJ whole genome shotgun (WGS) entry which is preliminary data.</text>
</comment>
<proteinExistence type="predicted"/>
<evidence type="ECO:0000313" key="2">
    <source>
        <dbReference type="Proteomes" id="UP001151760"/>
    </source>
</evidence>
<accession>A0ABQ5E6Z5</accession>
<evidence type="ECO:0008006" key="3">
    <source>
        <dbReference type="Google" id="ProtNLM"/>
    </source>
</evidence>
<reference evidence="1" key="2">
    <citation type="submission" date="2022-01" db="EMBL/GenBank/DDBJ databases">
        <authorList>
            <person name="Yamashiro T."/>
            <person name="Shiraishi A."/>
            <person name="Satake H."/>
            <person name="Nakayama K."/>
        </authorList>
    </citation>
    <scope>NUCLEOTIDE SEQUENCE</scope>
</reference>
<evidence type="ECO:0000313" key="1">
    <source>
        <dbReference type="EMBL" id="GJT46598.1"/>
    </source>
</evidence>
<organism evidence="1 2">
    <name type="scientific">Tanacetum coccineum</name>
    <dbReference type="NCBI Taxonomy" id="301880"/>
    <lineage>
        <taxon>Eukaryota</taxon>
        <taxon>Viridiplantae</taxon>
        <taxon>Streptophyta</taxon>
        <taxon>Embryophyta</taxon>
        <taxon>Tracheophyta</taxon>
        <taxon>Spermatophyta</taxon>
        <taxon>Magnoliopsida</taxon>
        <taxon>eudicotyledons</taxon>
        <taxon>Gunneridae</taxon>
        <taxon>Pentapetalae</taxon>
        <taxon>asterids</taxon>
        <taxon>campanulids</taxon>
        <taxon>Asterales</taxon>
        <taxon>Asteraceae</taxon>
        <taxon>Asteroideae</taxon>
        <taxon>Anthemideae</taxon>
        <taxon>Anthemidinae</taxon>
        <taxon>Tanacetum</taxon>
    </lineage>
</organism>
<sequence length="97" mass="11482">MLPQKIFCEFLPRGFDPLQLMLCNGIQKKQEQTIARYIGGLNHDIAKKLKLQPYWTFDEVCKLASKIETRIKEVTLVEEDKEEKQIYDDESCFKERV</sequence>
<dbReference type="Proteomes" id="UP001151760">
    <property type="component" value="Unassembled WGS sequence"/>
</dbReference>